<dbReference type="InterPro" id="IPR001753">
    <property type="entry name" value="Enoyl-CoA_hydra/iso"/>
</dbReference>
<dbReference type="RefSeq" id="WP_074071161.1">
    <property type="nucleotide sequence ID" value="NZ_CP017105.1"/>
</dbReference>
<dbReference type="EMBL" id="CP017105">
    <property type="protein sequence ID" value="APO70697.1"/>
    <property type="molecule type" value="Genomic_DNA"/>
</dbReference>
<accession>A0A1L5NS32</accession>
<organism evidence="2 3">
    <name type="scientific">Rhizobium gallicum</name>
    <dbReference type="NCBI Taxonomy" id="56730"/>
    <lineage>
        <taxon>Bacteria</taxon>
        <taxon>Pseudomonadati</taxon>
        <taxon>Pseudomonadota</taxon>
        <taxon>Alphaproteobacteria</taxon>
        <taxon>Hyphomicrobiales</taxon>
        <taxon>Rhizobiaceae</taxon>
        <taxon>Rhizobium/Agrobacterium group</taxon>
        <taxon>Rhizobium</taxon>
    </lineage>
</organism>
<dbReference type="PANTHER" id="PTHR43459">
    <property type="entry name" value="ENOYL-COA HYDRATASE"/>
    <property type="match status" value="1"/>
</dbReference>
<evidence type="ECO:0000313" key="3">
    <source>
        <dbReference type="Proteomes" id="UP000184749"/>
    </source>
</evidence>
<dbReference type="PANTHER" id="PTHR43459:SF3">
    <property type="entry name" value="ENOYL-COA HYDRATASE ECHA15 (ENOYL HYDRASE) (UNSATURATED ACYL-COA HYDRATASE) (CROTONASE)-RELATED"/>
    <property type="match status" value="1"/>
</dbReference>
<dbReference type="Pfam" id="PF00378">
    <property type="entry name" value="ECH_1"/>
    <property type="match status" value="1"/>
</dbReference>
<sequence length="263" mass="28629">MNYQFQAIKTEKKENILTITIDHPPTNAVNAAIHTDLRNIFPMINNDPETRVVVITGAGERAFSAGGDVHHMVELLDDHQAAIASMKEAQELLYGLLRLEKPLIARVNGHAIGLGATLALFSDLIYAVETAKIGDPHVRVGYAAGDGGALIWPQMIGYARAREYLLTGEPLLAKEAAQIGLINRAVPLDSLDDLVYGMARRLAAGPTVAINSTKQAINLVLRRQFEGLIEVHSALELVSHFSADHAEAARAFLEKREPVFTGR</sequence>
<dbReference type="Proteomes" id="UP000184749">
    <property type="component" value="Plasmid pRgalIE4872d"/>
</dbReference>
<dbReference type="OrthoDB" id="7332872at2"/>
<dbReference type="Gene3D" id="3.90.226.10">
    <property type="entry name" value="2-enoyl-CoA Hydratase, Chain A, domain 1"/>
    <property type="match status" value="1"/>
</dbReference>
<dbReference type="InterPro" id="IPR014748">
    <property type="entry name" value="Enoyl-CoA_hydra_C"/>
</dbReference>
<keyword evidence="2" id="KW-0614">Plasmid</keyword>
<evidence type="ECO:0000256" key="1">
    <source>
        <dbReference type="ARBA" id="ARBA00005254"/>
    </source>
</evidence>
<dbReference type="Gene3D" id="1.10.12.10">
    <property type="entry name" value="Lyase 2-enoyl-coa Hydratase, Chain A, domain 2"/>
    <property type="match status" value="1"/>
</dbReference>
<geneLocation type="plasmid" evidence="3">
    <name>prgalie4872d</name>
</geneLocation>
<dbReference type="GO" id="GO:0003824">
    <property type="term" value="F:catalytic activity"/>
    <property type="evidence" value="ECO:0007669"/>
    <property type="project" value="UniProtKB-ARBA"/>
</dbReference>
<dbReference type="InterPro" id="IPR029045">
    <property type="entry name" value="ClpP/crotonase-like_dom_sf"/>
</dbReference>
<proteinExistence type="inferred from homology"/>
<evidence type="ECO:0000313" key="2">
    <source>
        <dbReference type="EMBL" id="APO70697.1"/>
    </source>
</evidence>
<dbReference type="SUPFAM" id="SSF52096">
    <property type="entry name" value="ClpP/crotonase"/>
    <property type="match status" value="1"/>
</dbReference>
<gene>
    <name evidence="2" type="ORF">IE4872_PD00155</name>
</gene>
<name>A0A1L5NS32_9HYPH</name>
<reference evidence="2 3" key="1">
    <citation type="submission" date="2016-09" db="EMBL/GenBank/DDBJ databases">
        <title>The complete genome sequences of Rhizobium gallicum, symbiovars gallicum and phaseoli, symbionts associated to common bean (Phaseolus vulgaris).</title>
        <authorList>
            <person name="Bustos P."/>
            <person name="Santamaria R.I."/>
            <person name="Perez-Carrascal O.M."/>
            <person name="Juarez S."/>
            <person name="Lozano L."/>
            <person name="Martinez-Flores I."/>
            <person name="Martinez-Romero E."/>
            <person name="Cevallos M."/>
            <person name="Romero D."/>
            <person name="Davila G."/>
            <person name="Gonzalez V."/>
        </authorList>
    </citation>
    <scope>NUCLEOTIDE SEQUENCE [LARGE SCALE GENOMIC DNA]</scope>
    <source>
        <strain evidence="2 3">IE4872</strain>
        <plasmid evidence="3">prgalie4872d</plasmid>
    </source>
</reference>
<dbReference type="AlphaFoldDB" id="A0A1L5NS32"/>
<protein>
    <submittedName>
        <fullName evidence="2">Crotonase/enoyl-CoA hydratase family protein</fullName>
    </submittedName>
</protein>
<comment type="similarity">
    <text evidence="1">Belongs to the enoyl-CoA hydratase/isomerase family.</text>
</comment>
<dbReference type="CDD" id="cd06558">
    <property type="entry name" value="crotonase-like"/>
    <property type="match status" value="1"/>
</dbReference>